<proteinExistence type="predicted"/>
<accession>A0A451AW84</accession>
<name>A0A451AW84_9GAMM</name>
<dbReference type="EMBL" id="CAADFZ010000009">
    <property type="protein sequence ID" value="VFK59919.1"/>
    <property type="molecule type" value="Genomic_DNA"/>
</dbReference>
<dbReference type="EMBL" id="CAADGD010000024">
    <property type="protein sequence ID" value="VFK70167.1"/>
    <property type="molecule type" value="Genomic_DNA"/>
</dbReference>
<gene>
    <name evidence="1" type="ORF">BECKUNK1418G_GA0071005_100948</name>
    <name evidence="2" type="ORF">BECKUNK1418H_GA0071006_102448</name>
</gene>
<evidence type="ECO:0000313" key="2">
    <source>
        <dbReference type="EMBL" id="VFK70167.1"/>
    </source>
</evidence>
<protein>
    <submittedName>
        <fullName evidence="2">Uncharacterized protein</fullName>
    </submittedName>
</protein>
<evidence type="ECO:0000313" key="1">
    <source>
        <dbReference type="EMBL" id="VFK59919.1"/>
    </source>
</evidence>
<reference evidence="2" key="1">
    <citation type="submission" date="2019-02" db="EMBL/GenBank/DDBJ databases">
        <authorList>
            <person name="Gruber-Vodicka R. H."/>
            <person name="Seah K. B. B."/>
        </authorList>
    </citation>
    <scope>NUCLEOTIDE SEQUENCE</scope>
    <source>
        <strain evidence="2">BECK_BY19</strain>
        <strain evidence="1">BECK_BY8</strain>
    </source>
</reference>
<dbReference type="AlphaFoldDB" id="A0A451AW84"/>
<sequence>MGMKYEIVLTDTAKEHHRGLDARGRSSIKKGLKDHLAFEPTKLSQSRVICLFLAQLRKWNNRYKTLIPFYQRQLMSYRFEAKLR</sequence>
<organism evidence="2">
    <name type="scientific">Candidatus Kentrum sp. UNK</name>
    <dbReference type="NCBI Taxonomy" id="2126344"/>
    <lineage>
        <taxon>Bacteria</taxon>
        <taxon>Pseudomonadati</taxon>
        <taxon>Pseudomonadota</taxon>
        <taxon>Gammaproteobacteria</taxon>
        <taxon>Candidatus Kentrum</taxon>
    </lineage>
</organism>